<dbReference type="SUPFAM" id="SSF50156">
    <property type="entry name" value="PDZ domain-like"/>
    <property type="match status" value="1"/>
</dbReference>
<dbReference type="InterPro" id="IPR007314">
    <property type="entry name" value="Cofac_haem-bd_dom"/>
</dbReference>
<evidence type="ECO:0000313" key="4">
    <source>
        <dbReference type="Proteomes" id="UP000321192"/>
    </source>
</evidence>
<protein>
    <submittedName>
        <fullName evidence="3">PDZ domain-containing protein</fullName>
    </submittedName>
</protein>
<dbReference type="RefSeq" id="WP_276661717.1">
    <property type="nucleotide sequence ID" value="NZ_SSFD01000346.1"/>
</dbReference>
<name>A0A5C7SA93_THASP</name>
<dbReference type="AlphaFoldDB" id="A0A5C7SA93"/>
<keyword evidence="1" id="KW-0732">Signal</keyword>
<dbReference type="Pfam" id="PF13180">
    <property type="entry name" value="PDZ_2"/>
    <property type="match status" value="1"/>
</dbReference>
<evidence type="ECO:0000259" key="2">
    <source>
        <dbReference type="PROSITE" id="PS50106"/>
    </source>
</evidence>
<dbReference type="InterPro" id="IPR001478">
    <property type="entry name" value="PDZ"/>
</dbReference>
<gene>
    <name evidence="3" type="ORF">E6Q80_20325</name>
</gene>
<evidence type="ECO:0000256" key="1">
    <source>
        <dbReference type="SAM" id="SignalP"/>
    </source>
</evidence>
<comment type="caution">
    <text evidence="3">The sequence shown here is derived from an EMBL/GenBank/DDBJ whole genome shotgun (WGS) entry which is preliminary data.</text>
</comment>
<dbReference type="Proteomes" id="UP000321192">
    <property type="component" value="Unassembled WGS sequence"/>
</dbReference>
<dbReference type="Gene3D" id="2.30.42.10">
    <property type="match status" value="1"/>
</dbReference>
<dbReference type="SMART" id="SM00228">
    <property type="entry name" value="PDZ"/>
    <property type="match status" value="1"/>
</dbReference>
<feature type="chain" id="PRO_5022742906" evidence="1">
    <location>
        <begin position="25"/>
        <end position="411"/>
    </location>
</feature>
<feature type="signal peptide" evidence="1">
    <location>
        <begin position="1"/>
        <end position="24"/>
    </location>
</feature>
<dbReference type="PROSITE" id="PS50106">
    <property type="entry name" value="PDZ"/>
    <property type="match status" value="1"/>
</dbReference>
<organism evidence="3 4">
    <name type="scientific">Thauera aminoaromatica</name>
    <dbReference type="NCBI Taxonomy" id="164330"/>
    <lineage>
        <taxon>Bacteria</taxon>
        <taxon>Pseudomonadati</taxon>
        <taxon>Pseudomonadota</taxon>
        <taxon>Betaproteobacteria</taxon>
        <taxon>Rhodocyclales</taxon>
        <taxon>Zoogloeaceae</taxon>
        <taxon>Thauera</taxon>
    </lineage>
</organism>
<dbReference type="InterPro" id="IPR036034">
    <property type="entry name" value="PDZ_sf"/>
</dbReference>
<dbReference type="SUPFAM" id="SSF159501">
    <property type="entry name" value="EreA/ChaN-like"/>
    <property type="match status" value="1"/>
</dbReference>
<reference evidence="3 4" key="1">
    <citation type="submission" date="2018-09" db="EMBL/GenBank/DDBJ databases">
        <title>Metagenome Assembled Genomes from an Advanced Water Purification Facility.</title>
        <authorList>
            <person name="Stamps B.W."/>
            <person name="Spear J.R."/>
        </authorList>
    </citation>
    <scope>NUCLEOTIDE SEQUENCE [LARGE SCALE GENOMIC DNA]</scope>
    <source>
        <strain evidence="3">Bin_27_1</strain>
    </source>
</reference>
<proteinExistence type="predicted"/>
<sequence length="411" mass="44222">MSSSAWLRACALTSGLLCTLPTLANPAQSQAPSAAPACLAPASWARTDGVTPQVVDAGGLLTAMAGRAVVLLGEQHDDMDHHRWQLQTLSTLHALRPRMVIGFEMFPRRAQPVLDRWVAGELTEAEFLQQSEWGKVWSMPAELYLPLFHFARMNRIPMLALNIDAELTRRIADKGWDGVPEGEREGVGRPAAAVSAYEDFLFEIHSQHAQMRQHGKDQGKPARGDAAFRNFVDSQLAWDRAMAEALLAGRARHAAADGSLPFAVGIMGSGHVRHGHGVAHQLAALGEPSIGQLMPVEAATPCVELPAGLADAVFAVPALRQPPPPPPRLGVGLDDTDGGIRIAELTPGSLAERSGLRRGDLITEAAGAPVRRSAQLIGLIRRQPAGTWLPLQVMREGKAVEVVVRFPREAR</sequence>
<evidence type="ECO:0000313" key="3">
    <source>
        <dbReference type="EMBL" id="TXH79501.1"/>
    </source>
</evidence>
<accession>A0A5C7SA93</accession>
<dbReference type="CDD" id="cd14727">
    <property type="entry name" value="ChanN-like"/>
    <property type="match status" value="1"/>
</dbReference>
<dbReference type="Pfam" id="PF04187">
    <property type="entry name" value="Cofac_haem_bdg"/>
    <property type="match status" value="1"/>
</dbReference>
<feature type="domain" description="PDZ" evidence="2">
    <location>
        <begin position="315"/>
        <end position="371"/>
    </location>
</feature>
<dbReference type="EMBL" id="SSFD01000346">
    <property type="protein sequence ID" value="TXH79501.1"/>
    <property type="molecule type" value="Genomic_DNA"/>
</dbReference>
<dbReference type="Gene3D" id="3.40.50.11550">
    <property type="match status" value="1"/>
</dbReference>